<feature type="repeat" description="ANK" evidence="7">
    <location>
        <begin position="245"/>
        <end position="268"/>
    </location>
</feature>
<dbReference type="PROSITE" id="PS50088">
    <property type="entry name" value="ANK_REPEAT"/>
    <property type="match status" value="4"/>
</dbReference>
<name>A0A835I1V1_9MAGN</name>
<dbReference type="SUPFAM" id="SSF48403">
    <property type="entry name" value="Ankyrin repeat"/>
    <property type="match status" value="2"/>
</dbReference>
<dbReference type="EMBL" id="JADFTS010000004">
    <property type="protein sequence ID" value="KAF9608157.1"/>
    <property type="molecule type" value="Genomic_DNA"/>
</dbReference>
<evidence type="ECO:0000256" key="8">
    <source>
        <dbReference type="SAM" id="Phobius"/>
    </source>
</evidence>
<feature type="transmembrane region" description="Helical" evidence="8">
    <location>
        <begin position="447"/>
        <end position="466"/>
    </location>
</feature>
<dbReference type="Pfam" id="PF00023">
    <property type="entry name" value="Ank"/>
    <property type="match status" value="1"/>
</dbReference>
<dbReference type="Gene3D" id="1.25.40.20">
    <property type="entry name" value="Ankyrin repeat-containing domain"/>
    <property type="match status" value="3"/>
</dbReference>
<evidence type="ECO:0000256" key="1">
    <source>
        <dbReference type="ARBA" id="ARBA00004141"/>
    </source>
</evidence>
<dbReference type="InterPro" id="IPR026961">
    <property type="entry name" value="PGG_dom"/>
</dbReference>
<dbReference type="InterPro" id="IPR036770">
    <property type="entry name" value="Ankyrin_rpt-contain_sf"/>
</dbReference>
<dbReference type="Pfam" id="PF12796">
    <property type="entry name" value="Ank_2"/>
    <property type="match status" value="4"/>
</dbReference>
<feature type="transmembrane region" description="Helical" evidence="8">
    <location>
        <begin position="526"/>
        <end position="550"/>
    </location>
</feature>
<protein>
    <recommendedName>
        <fullName evidence="9">PGG domain-containing protein</fullName>
    </recommendedName>
</protein>
<keyword evidence="2 8" id="KW-0812">Transmembrane</keyword>
<evidence type="ECO:0000256" key="3">
    <source>
        <dbReference type="ARBA" id="ARBA00022737"/>
    </source>
</evidence>
<keyword evidence="6 8" id="KW-0472">Membrane</keyword>
<dbReference type="OrthoDB" id="1847170at2759"/>
<organism evidence="10 11">
    <name type="scientific">Coptis chinensis</name>
    <dbReference type="NCBI Taxonomy" id="261450"/>
    <lineage>
        <taxon>Eukaryota</taxon>
        <taxon>Viridiplantae</taxon>
        <taxon>Streptophyta</taxon>
        <taxon>Embryophyta</taxon>
        <taxon>Tracheophyta</taxon>
        <taxon>Spermatophyta</taxon>
        <taxon>Magnoliopsida</taxon>
        <taxon>Ranunculales</taxon>
        <taxon>Ranunculaceae</taxon>
        <taxon>Coptidoideae</taxon>
        <taxon>Coptis</taxon>
    </lineage>
</organism>
<keyword evidence="5 7" id="KW-0040">ANK repeat</keyword>
<evidence type="ECO:0000259" key="9">
    <source>
        <dbReference type="Pfam" id="PF13962"/>
    </source>
</evidence>
<reference evidence="10 11" key="1">
    <citation type="submission" date="2020-10" db="EMBL/GenBank/DDBJ databases">
        <title>The Coptis chinensis genome and diversification of protoberbering-type alkaloids.</title>
        <authorList>
            <person name="Wang B."/>
            <person name="Shu S."/>
            <person name="Song C."/>
            <person name="Liu Y."/>
        </authorList>
    </citation>
    <scope>NUCLEOTIDE SEQUENCE [LARGE SCALE GENOMIC DNA]</scope>
    <source>
        <strain evidence="10">HL-2020</strain>
        <tissue evidence="10">Leaf</tissue>
    </source>
</reference>
<dbReference type="AlphaFoldDB" id="A0A835I1V1"/>
<keyword evidence="4 8" id="KW-1133">Transmembrane helix</keyword>
<dbReference type="PROSITE" id="PS50297">
    <property type="entry name" value="ANK_REP_REGION"/>
    <property type="match status" value="2"/>
</dbReference>
<evidence type="ECO:0000313" key="10">
    <source>
        <dbReference type="EMBL" id="KAF9608157.1"/>
    </source>
</evidence>
<feature type="transmembrane region" description="Helical" evidence="8">
    <location>
        <begin position="556"/>
        <end position="575"/>
    </location>
</feature>
<feature type="repeat" description="ANK" evidence="7">
    <location>
        <begin position="349"/>
        <end position="382"/>
    </location>
</feature>
<evidence type="ECO:0000256" key="2">
    <source>
        <dbReference type="ARBA" id="ARBA00022692"/>
    </source>
</evidence>
<evidence type="ECO:0000313" key="11">
    <source>
        <dbReference type="Proteomes" id="UP000631114"/>
    </source>
</evidence>
<evidence type="ECO:0000256" key="4">
    <source>
        <dbReference type="ARBA" id="ARBA00022989"/>
    </source>
</evidence>
<dbReference type="GO" id="GO:0005886">
    <property type="term" value="C:plasma membrane"/>
    <property type="evidence" value="ECO:0007669"/>
    <property type="project" value="TreeGrafter"/>
</dbReference>
<proteinExistence type="predicted"/>
<feature type="transmembrane region" description="Helical" evidence="8">
    <location>
        <begin position="486"/>
        <end position="514"/>
    </location>
</feature>
<keyword evidence="3" id="KW-0677">Repeat</keyword>
<sequence length="594" mass="65636">MDQTFYKAAREGNVGYLMSIPLNKVEETLLLESHMKNNALHVAAKLGHTLFCQKVLQLGPRSLLCQKNAKEDTPLHVAARAGHSELVNLLINYYQRPLNGVALTLDSERGTHDTVNGTGSSVETQRDIEGGEGLQPLWMMKNLEQNTALHLALKNRHADIAFRLLDLEHGLACFVNSDGESPLFLAVEANYDGVVRKILSHGSSFSFDGPNGQNPLHAAVTVKSATSANLLLGKTPELIKQTDKDGQTALHYATVLNSLTMIRFLLKRDTSAVYILDNNGLSPVLIAAHSGTASAVKAILKFCPDAIELLNRDGRNVLHLAVDSNTCTVVRGLLKRPEIQELINEADREGNNPLHLATKNHHYRMLKELTRTKSIDVNAKNKEGFTALDICESQWKLSLQQRCIWKRLTKHKASRAQRRHPHCIRRFERSHDIFAHPKADLARMANGLLIVATLLCSVTFTATFEMPGGYRSQEPHAGAAVHGKKLAFIAFVVSDAVAMCCSITVMFLLIWAVLGDPAFLFRAVGLAVTWLRYAFFGTIVAFVTGIYLVIHADALWLAILVCILGCSTPFLVSLLQNRSSLSTRYTKVSKKNRT</sequence>
<keyword evidence="11" id="KW-1185">Reference proteome</keyword>
<accession>A0A835I1V1</accession>
<dbReference type="SMART" id="SM00248">
    <property type="entry name" value="ANK"/>
    <property type="match status" value="9"/>
</dbReference>
<feature type="repeat" description="ANK" evidence="7">
    <location>
        <begin position="178"/>
        <end position="210"/>
    </location>
</feature>
<dbReference type="InterPro" id="IPR002110">
    <property type="entry name" value="Ankyrin_rpt"/>
</dbReference>
<dbReference type="PANTHER" id="PTHR24186">
    <property type="entry name" value="PROTEIN PHOSPHATASE 1 REGULATORY SUBUNIT"/>
    <property type="match status" value="1"/>
</dbReference>
<dbReference type="PANTHER" id="PTHR24186:SF50">
    <property type="entry name" value="ANKYRIN REPEAT-CONTAINING PROTEIN ITN1-LIKE ISOFORM X1"/>
    <property type="match status" value="1"/>
</dbReference>
<comment type="caution">
    <text evidence="10">The sequence shown here is derived from an EMBL/GenBank/DDBJ whole genome shotgun (WGS) entry which is preliminary data.</text>
</comment>
<gene>
    <name evidence="10" type="ORF">IFM89_007543</name>
</gene>
<feature type="domain" description="PGG" evidence="9">
    <location>
        <begin position="440"/>
        <end position="549"/>
    </location>
</feature>
<evidence type="ECO:0000256" key="5">
    <source>
        <dbReference type="ARBA" id="ARBA00023043"/>
    </source>
</evidence>
<dbReference type="Pfam" id="PF13962">
    <property type="entry name" value="PGG"/>
    <property type="match status" value="1"/>
</dbReference>
<dbReference type="Proteomes" id="UP000631114">
    <property type="component" value="Unassembled WGS sequence"/>
</dbReference>
<evidence type="ECO:0000256" key="7">
    <source>
        <dbReference type="PROSITE-ProRule" id="PRU00023"/>
    </source>
</evidence>
<evidence type="ECO:0000256" key="6">
    <source>
        <dbReference type="ARBA" id="ARBA00023136"/>
    </source>
</evidence>
<feature type="repeat" description="ANK" evidence="7">
    <location>
        <begin position="70"/>
        <end position="92"/>
    </location>
</feature>
<comment type="subcellular location">
    <subcellularLocation>
        <location evidence="1">Membrane</location>
        <topology evidence="1">Multi-pass membrane protein</topology>
    </subcellularLocation>
</comment>